<organism evidence="2 3">
    <name type="scientific">Petrolisthes cinctipes</name>
    <name type="common">Flat porcelain crab</name>
    <dbReference type="NCBI Taxonomy" id="88211"/>
    <lineage>
        <taxon>Eukaryota</taxon>
        <taxon>Metazoa</taxon>
        <taxon>Ecdysozoa</taxon>
        <taxon>Arthropoda</taxon>
        <taxon>Crustacea</taxon>
        <taxon>Multicrustacea</taxon>
        <taxon>Malacostraca</taxon>
        <taxon>Eumalacostraca</taxon>
        <taxon>Eucarida</taxon>
        <taxon>Decapoda</taxon>
        <taxon>Pleocyemata</taxon>
        <taxon>Anomura</taxon>
        <taxon>Galatheoidea</taxon>
        <taxon>Porcellanidae</taxon>
        <taxon>Petrolisthes</taxon>
    </lineage>
</organism>
<feature type="compositionally biased region" description="Basic and acidic residues" evidence="1">
    <location>
        <begin position="1"/>
        <end position="26"/>
    </location>
</feature>
<keyword evidence="3" id="KW-1185">Reference proteome</keyword>
<sequence length="88" mass="10176">MKVSQGRKDGGREGSEPGDAKRKEMHGEEEEEEEWKGKLQRGKLGNNEQEEQKRKEVKIDGKDGEKRKAVKIDGKDGEREEKNGRRRK</sequence>
<evidence type="ECO:0000256" key="1">
    <source>
        <dbReference type="SAM" id="MobiDB-lite"/>
    </source>
</evidence>
<evidence type="ECO:0000313" key="2">
    <source>
        <dbReference type="EMBL" id="KAK3856381.1"/>
    </source>
</evidence>
<reference evidence="2" key="1">
    <citation type="submission" date="2023-10" db="EMBL/GenBank/DDBJ databases">
        <title>Genome assemblies of two species of porcelain crab, Petrolisthes cinctipes and Petrolisthes manimaculis (Anomura: Porcellanidae).</title>
        <authorList>
            <person name="Angst P."/>
        </authorList>
    </citation>
    <scope>NUCLEOTIDE SEQUENCE</scope>
    <source>
        <strain evidence="2">PB745_01</strain>
        <tissue evidence="2">Gill</tissue>
    </source>
</reference>
<dbReference type="EMBL" id="JAWQEG010005900">
    <property type="protein sequence ID" value="KAK3856381.1"/>
    <property type="molecule type" value="Genomic_DNA"/>
</dbReference>
<name>A0AAE1BT38_PETCI</name>
<evidence type="ECO:0000313" key="3">
    <source>
        <dbReference type="Proteomes" id="UP001286313"/>
    </source>
</evidence>
<feature type="compositionally biased region" description="Basic and acidic residues" evidence="1">
    <location>
        <begin position="50"/>
        <end position="88"/>
    </location>
</feature>
<dbReference type="AlphaFoldDB" id="A0AAE1BT38"/>
<accession>A0AAE1BT38</accession>
<feature type="region of interest" description="Disordered" evidence="1">
    <location>
        <begin position="1"/>
        <end position="88"/>
    </location>
</feature>
<comment type="caution">
    <text evidence="2">The sequence shown here is derived from an EMBL/GenBank/DDBJ whole genome shotgun (WGS) entry which is preliminary data.</text>
</comment>
<proteinExistence type="predicted"/>
<protein>
    <submittedName>
        <fullName evidence="2">Uncharacterized protein</fullName>
    </submittedName>
</protein>
<gene>
    <name evidence="2" type="ORF">Pcinc_037302</name>
</gene>
<dbReference type="Proteomes" id="UP001286313">
    <property type="component" value="Unassembled WGS sequence"/>
</dbReference>